<sequence length="506" mass="55360">MSVLRLAVGGRTGRTLPPPGRARRAGYPRGVPPIRTEGPFRDVVIAGTDDGGFSSLRQAAIPREERRALGKRLRETVPRSSLGDWEPPADRVDPVEQVRAAHEGRLPELVPIRVGRMVASPYAFLRGAAATHAADFAALPRTGITPVVCGDAHLGNFGFYASPERNLVFDLNDFDEAHPGAWEWDLRRLTTSAWVAGRQNGAKEGHCEDAVLTCLRAYREQVHRLAELPLVQRSYERLDVEALRGTSGSALQDEVDRAAKRARRRTSDRALPRFTEEHAERGRRIVEEPPLITHPPQEVAEGLAEALDVYLGTLPPHWARMLAGYRLVDVAHKVVGVGSVGLRAYVALCEGSSPDDVVFLQLKQARRSVLAPWVHGQVPRHEHQGQRVVEYQQALQTVSDPLLGWATAGGHQFYVRQFRDMKGAIEVDGIDHEALVDYAGVCGALLAKGHARTSGASTIAGYLGSSDKADEALARFARAYADQTEADHAALVRAVERGALPADRDR</sequence>
<evidence type="ECO:0000313" key="3">
    <source>
        <dbReference type="Proteomes" id="UP000265614"/>
    </source>
</evidence>
<evidence type="ECO:0000313" key="2">
    <source>
        <dbReference type="EMBL" id="RJK96438.1"/>
    </source>
</evidence>
<comment type="caution">
    <text evidence="2">The sequence shown here is derived from an EMBL/GenBank/DDBJ whole genome shotgun (WGS) entry which is preliminary data.</text>
</comment>
<organism evidence="2 3">
    <name type="scientific">Vallicoccus soli</name>
    <dbReference type="NCBI Taxonomy" id="2339232"/>
    <lineage>
        <taxon>Bacteria</taxon>
        <taxon>Bacillati</taxon>
        <taxon>Actinomycetota</taxon>
        <taxon>Actinomycetes</taxon>
        <taxon>Motilibacterales</taxon>
        <taxon>Vallicoccaceae</taxon>
        <taxon>Vallicoccus</taxon>
    </lineage>
</organism>
<name>A0A3A3YXQ9_9ACTN</name>
<dbReference type="RefSeq" id="WP_119950177.1">
    <property type="nucleotide sequence ID" value="NZ_QZEZ01000003.1"/>
</dbReference>
<reference evidence="2 3" key="1">
    <citation type="submission" date="2018-09" db="EMBL/GenBank/DDBJ databases">
        <title>YIM 75000 draft genome.</title>
        <authorList>
            <person name="Tang S."/>
            <person name="Feng Y."/>
        </authorList>
    </citation>
    <scope>NUCLEOTIDE SEQUENCE [LARGE SCALE GENOMIC DNA]</scope>
    <source>
        <strain evidence="2 3">YIM 75000</strain>
    </source>
</reference>
<dbReference type="InterPro" id="IPR018721">
    <property type="entry name" value="DUF2252"/>
</dbReference>
<dbReference type="PANTHER" id="PTHR39441">
    <property type="entry name" value="DUF2252 DOMAIN-CONTAINING PROTEIN"/>
    <property type="match status" value="1"/>
</dbReference>
<dbReference type="PANTHER" id="PTHR39441:SF1">
    <property type="entry name" value="DUF2252 DOMAIN-CONTAINING PROTEIN"/>
    <property type="match status" value="1"/>
</dbReference>
<dbReference type="Proteomes" id="UP000265614">
    <property type="component" value="Unassembled WGS sequence"/>
</dbReference>
<keyword evidence="3" id="KW-1185">Reference proteome</keyword>
<feature type="region of interest" description="Disordered" evidence="1">
    <location>
        <begin position="7"/>
        <end position="33"/>
    </location>
</feature>
<dbReference type="OrthoDB" id="1491115at2"/>
<gene>
    <name evidence="2" type="ORF">D5H78_09450</name>
</gene>
<dbReference type="AlphaFoldDB" id="A0A3A3YXQ9"/>
<dbReference type="EMBL" id="QZEZ01000003">
    <property type="protein sequence ID" value="RJK96438.1"/>
    <property type="molecule type" value="Genomic_DNA"/>
</dbReference>
<accession>A0A3A3YXQ9</accession>
<dbReference type="Pfam" id="PF10009">
    <property type="entry name" value="DUF2252"/>
    <property type="match status" value="1"/>
</dbReference>
<protein>
    <submittedName>
        <fullName evidence="2">DUF2252 domain-containing protein</fullName>
    </submittedName>
</protein>
<evidence type="ECO:0000256" key="1">
    <source>
        <dbReference type="SAM" id="MobiDB-lite"/>
    </source>
</evidence>
<proteinExistence type="predicted"/>